<accession>A7A0L3</accession>
<dbReference type="InterPro" id="IPR012677">
    <property type="entry name" value="Nucleotide-bd_a/b_plait_sf"/>
</dbReference>
<protein>
    <submittedName>
        <fullName evidence="4">Conserved protein</fullName>
    </submittedName>
</protein>
<keyword evidence="1 2" id="KW-0694">RNA-binding</keyword>
<dbReference type="InterPro" id="IPR000504">
    <property type="entry name" value="RRM_dom"/>
</dbReference>
<dbReference type="Pfam" id="PF00076">
    <property type="entry name" value="RRM_1"/>
    <property type="match status" value="1"/>
</dbReference>
<dbReference type="PANTHER" id="PTHR23003:SF56">
    <property type="entry name" value="RIBONUCLEOPROTEIN 1-RELATED"/>
    <property type="match status" value="1"/>
</dbReference>
<dbReference type="OrthoDB" id="1099063at2759"/>
<dbReference type="PROSITE" id="PS50102">
    <property type="entry name" value="RRM"/>
    <property type="match status" value="2"/>
</dbReference>
<dbReference type="Proteomes" id="UP000007060">
    <property type="component" value="Unassembled WGS sequence"/>
</dbReference>
<dbReference type="AlphaFoldDB" id="A7A0L3"/>
<feature type="domain" description="RRM" evidence="3">
    <location>
        <begin position="140"/>
        <end position="231"/>
    </location>
</feature>
<gene>
    <name evidence="4" type="primary">RNP1</name>
    <name evidence="4" type="ORF">SCY_3537</name>
</gene>
<proteinExistence type="predicted"/>
<feature type="domain" description="RRM" evidence="3">
    <location>
        <begin position="35"/>
        <end position="114"/>
    </location>
</feature>
<evidence type="ECO:0000256" key="2">
    <source>
        <dbReference type="PROSITE-ProRule" id="PRU00176"/>
    </source>
</evidence>
<dbReference type="GO" id="GO:1990904">
    <property type="term" value="C:ribonucleoprotein complex"/>
    <property type="evidence" value="ECO:0007669"/>
    <property type="project" value="TreeGrafter"/>
</dbReference>
<dbReference type="GO" id="GO:0005737">
    <property type="term" value="C:cytoplasm"/>
    <property type="evidence" value="ECO:0007669"/>
    <property type="project" value="TreeGrafter"/>
</dbReference>
<dbReference type="GO" id="GO:0005634">
    <property type="term" value="C:nucleus"/>
    <property type="evidence" value="ECO:0007669"/>
    <property type="project" value="TreeGrafter"/>
</dbReference>
<evidence type="ECO:0000259" key="3">
    <source>
        <dbReference type="PROSITE" id="PS50102"/>
    </source>
</evidence>
<dbReference type="HOGENOM" id="CLU_1094808_0_0_1"/>
<dbReference type="EMBL" id="AAFW02000167">
    <property type="protein sequence ID" value="EDN59504.1"/>
    <property type="molecule type" value="Genomic_DNA"/>
</dbReference>
<evidence type="ECO:0000313" key="4">
    <source>
        <dbReference type="EMBL" id="EDN59504.1"/>
    </source>
</evidence>
<dbReference type="SMR" id="A7A0L3"/>
<dbReference type="InterPro" id="IPR035979">
    <property type="entry name" value="RBD_domain_sf"/>
</dbReference>
<dbReference type="CDD" id="cd00590">
    <property type="entry name" value="RRM_SF"/>
    <property type="match status" value="1"/>
</dbReference>
<comment type="caution">
    <text evidence="4">The sequence shown here is derived from an EMBL/GenBank/DDBJ whole genome shotgun (WGS) entry which is preliminary data.</text>
</comment>
<sequence length="249" mass="28862">MLIEEIEFYNVNGKKTTTVVPENTKIKKRVLNDRRTLYVGNLPKNCRKQDLRDLFEPNYGKITINMLKKKPLKKPLKRFAFIEFQEGVNLKKVKEKMNGKIFMNEKIVIENILTKEEKSFEKNQKSNKKTAPDLKPLSTNTLYVKNIPMKSTNEDLAKIFGVDPKNINFVRRELVDLRTNKVFFSDEFHTGEAFIKFDNLGTGDSIQKKCREFKGRKASNGRVLLVKIASAKKNEQKQEGGDNTKIKQN</sequence>
<evidence type="ECO:0000256" key="1">
    <source>
        <dbReference type="ARBA" id="ARBA00022884"/>
    </source>
</evidence>
<reference evidence="4 5" key="1">
    <citation type="journal article" date="2007" name="Proc. Natl. Acad. Sci. U.S.A.">
        <title>Genome sequencing and comparative analysis of Saccharomyces cerevisiae strain YJM789.</title>
        <authorList>
            <person name="Wei W."/>
            <person name="McCusker J.H."/>
            <person name="Hyman R.W."/>
            <person name="Jones T."/>
            <person name="Ning Y."/>
            <person name="Cao Z."/>
            <person name="Gu Z."/>
            <person name="Bruno D."/>
            <person name="Miranda M."/>
            <person name="Nguyen M."/>
            <person name="Wilhelmy J."/>
            <person name="Komp C."/>
            <person name="Tamse R."/>
            <person name="Wang X."/>
            <person name="Jia P."/>
            <person name="Luedi P."/>
            <person name="Oefner P.J."/>
            <person name="David L."/>
            <person name="Dietrich F.S."/>
            <person name="Li Y."/>
            <person name="Davis R.W."/>
            <person name="Steinmetz L.M."/>
        </authorList>
    </citation>
    <scope>NUCLEOTIDE SEQUENCE [LARGE SCALE GENOMIC DNA]</scope>
    <source>
        <strain evidence="4 5">YJM789</strain>
    </source>
</reference>
<dbReference type="SUPFAM" id="SSF54928">
    <property type="entry name" value="RNA-binding domain, RBD"/>
    <property type="match status" value="1"/>
</dbReference>
<dbReference type="SMART" id="SM00360">
    <property type="entry name" value="RRM"/>
    <property type="match status" value="2"/>
</dbReference>
<organism evidence="4 5">
    <name type="scientific">Saccharomyces cerevisiae (strain YJM789)</name>
    <name type="common">Baker's yeast</name>
    <dbReference type="NCBI Taxonomy" id="307796"/>
    <lineage>
        <taxon>Eukaryota</taxon>
        <taxon>Fungi</taxon>
        <taxon>Dikarya</taxon>
        <taxon>Ascomycota</taxon>
        <taxon>Saccharomycotina</taxon>
        <taxon>Saccharomycetes</taxon>
        <taxon>Saccharomycetales</taxon>
        <taxon>Saccharomycetaceae</taxon>
        <taxon>Saccharomyces</taxon>
    </lineage>
</organism>
<dbReference type="Gene3D" id="3.30.70.330">
    <property type="match status" value="2"/>
</dbReference>
<dbReference type="PANTHER" id="PTHR23003">
    <property type="entry name" value="RNA RECOGNITION MOTIF RRM DOMAIN CONTAINING PROTEIN"/>
    <property type="match status" value="1"/>
</dbReference>
<dbReference type="GO" id="GO:0003729">
    <property type="term" value="F:mRNA binding"/>
    <property type="evidence" value="ECO:0007669"/>
    <property type="project" value="TreeGrafter"/>
</dbReference>
<name>A7A0L3_YEAS7</name>
<evidence type="ECO:0000313" key="5">
    <source>
        <dbReference type="Proteomes" id="UP000007060"/>
    </source>
</evidence>
<dbReference type="InterPro" id="IPR050374">
    <property type="entry name" value="RRT5_SRSF_SR"/>
</dbReference>